<reference evidence="5 6" key="1">
    <citation type="submission" date="2018-09" db="EMBL/GenBank/DDBJ databases">
        <title>Genomic Encyclopedia of Type Strains, Phase III (KMG-III): the genomes of soil and plant-associated and newly described type strains.</title>
        <authorList>
            <person name="Whitman W."/>
        </authorList>
    </citation>
    <scope>NUCLEOTIDE SEQUENCE [LARGE SCALE GENOMIC DNA]</scope>
    <source>
        <strain evidence="5 6">CECT 7938</strain>
    </source>
</reference>
<keyword evidence="1 2" id="KW-0238">DNA-binding</keyword>
<evidence type="ECO:0000313" key="6">
    <source>
        <dbReference type="Proteomes" id="UP000286246"/>
    </source>
</evidence>
<proteinExistence type="predicted"/>
<dbReference type="AlphaFoldDB" id="A0A420ARV4"/>
<name>A0A420ARV4_SPHD1</name>
<dbReference type="EMBL" id="RAPY01000004">
    <property type="protein sequence ID" value="RKE47150.1"/>
    <property type="molecule type" value="Genomic_DNA"/>
</dbReference>
<dbReference type="PIRSF" id="PIRSF002070">
    <property type="entry name" value="SSB"/>
    <property type="match status" value="1"/>
</dbReference>
<organism evidence="5 6">
    <name type="scientific">Sphingobacterium detergens</name>
    <dbReference type="NCBI Taxonomy" id="1145106"/>
    <lineage>
        <taxon>Bacteria</taxon>
        <taxon>Pseudomonadati</taxon>
        <taxon>Bacteroidota</taxon>
        <taxon>Sphingobacteriia</taxon>
        <taxon>Sphingobacteriales</taxon>
        <taxon>Sphingobacteriaceae</taxon>
        <taxon>Sphingobacterium</taxon>
    </lineage>
</organism>
<evidence type="ECO:0000256" key="1">
    <source>
        <dbReference type="ARBA" id="ARBA00023125"/>
    </source>
</evidence>
<dbReference type="CDD" id="cd04496">
    <property type="entry name" value="SSB_OBF"/>
    <property type="match status" value="1"/>
</dbReference>
<dbReference type="InterPro" id="IPR000424">
    <property type="entry name" value="Primosome_PriB/ssb"/>
</dbReference>
<feature type="region of interest" description="Disordered" evidence="4">
    <location>
        <begin position="103"/>
        <end position="127"/>
    </location>
</feature>
<dbReference type="SUPFAM" id="SSF50249">
    <property type="entry name" value="Nucleic acid-binding proteins"/>
    <property type="match status" value="1"/>
</dbReference>
<evidence type="ECO:0000313" key="5">
    <source>
        <dbReference type="EMBL" id="RKE47150.1"/>
    </source>
</evidence>
<dbReference type="InterPro" id="IPR011344">
    <property type="entry name" value="ssDNA-bd"/>
</dbReference>
<comment type="caution">
    <text evidence="5">The sequence shown here is derived from an EMBL/GenBank/DDBJ whole genome shotgun (WGS) entry which is preliminary data.</text>
</comment>
<dbReference type="InterPro" id="IPR012340">
    <property type="entry name" value="NA-bd_OB-fold"/>
</dbReference>
<protein>
    <recommendedName>
        <fullName evidence="2 3">Single-stranded DNA-binding protein</fullName>
    </recommendedName>
</protein>
<keyword evidence="6" id="KW-1185">Reference proteome</keyword>
<dbReference type="NCBIfam" id="TIGR00621">
    <property type="entry name" value="ssb"/>
    <property type="match status" value="1"/>
</dbReference>
<evidence type="ECO:0000256" key="4">
    <source>
        <dbReference type="SAM" id="MobiDB-lite"/>
    </source>
</evidence>
<evidence type="ECO:0000256" key="2">
    <source>
        <dbReference type="PIRNR" id="PIRNR002070"/>
    </source>
</evidence>
<dbReference type="Pfam" id="PF00436">
    <property type="entry name" value="SSB"/>
    <property type="match status" value="1"/>
</dbReference>
<gene>
    <name evidence="5" type="ORF">DFQ12_4311</name>
</gene>
<dbReference type="Gene3D" id="2.40.50.140">
    <property type="entry name" value="Nucleic acid-binding proteins"/>
    <property type="match status" value="1"/>
</dbReference>
<accession>A0A420ARV4</accession>
<dbReference type="OrthoDB" id="1265936at2"/>
<sequence>MQHLTARVTQDARVKTFENGRSVVNFKVVKNRYYKNKEGKRIEQAEFFQCSYWRTAKIAPYITKGQVVELLGEPSADCYIGIDGKPVPVMRLKVNEIIFHSAQKKAEEKSTDNTNKNTAESSDDLPF</sequence>
<dbReference type="Proteomes" id="UP000286246">
    <property type="component" value="Unassembled WGS sequence"/>
</dbReference>
<dbReference type="RefSeq" id="WP_120260966.1">
    <property type="nucleotide sequence ID" value="NZ_RAPY01000004.1"/>
</dbReference>
<dbReference type="GO" id="GO:0006260">
    <property type="term" value="P:DNA replication"/>
    <property type="evidence" value="ECO:0007669"/>
    <property type="project" value="InterPro"/>
</dbReference>
<evidence type="ECO:0000256" key="3">
    <source>
        <dbReference type="RuleBase" id="RU000524"/>
    </source>
</evidence>
<dbReference type="PROSITE" id="PS50935">
    <property type="entry name" value="SSB"/>
    <property type="match status" value="1"/>
</dbReference>
<dbReference type="GO" id="GO:0003697">
    <property type="term" value="F:single-stranded DNA binding"/>
    <property type="evidence" value="ECO:0007669"/>
    <property type="project" value="InterPro"/>
</dbReference>